<dbReference type="GO" id="GO:1904680">
    <property type="term" value="F:peptide transmembrane transporter activity"/>
    <property type="evidence" value="ECO:0007669"/>
    <property type="project" value="TreeGrafter"/>
</dbReference>
<gene>
    <name evidence="5" type="ORF">J2S73_001164</name>
</gene>
<feature type="domain" description="Solute-binding protein family 5" evidence="4">
    <location>
        <begin position="103"/>
        <end position="510"/>
    </location>
</feature>
<feature type="signal peptide" evidence="3">
    <location>
        <begin position="1"/>
        <end position="21"/>
    </location>
</feature>
<keyword evidence="3" id="KW-0732">Signal</keyword>
<reference evidence="5" key="1">
    <citation type="submission" date="2023-07" db="EMBL/GenBank/DDBJ databases">
        <title>Genomic Encyclopedia of Type Strains, Phase IV (KMG-IV): sequencing the most valuable type-strain genomes for metagenomic binning, comparative biology and taxonomic classification.</title>
        <authorList>
            <person name="Goeker M."/>
        </authorList>
    </citation>
    <scope>NUCLEOTIDE SEQUENCE</scope>
    <source>
        <strain evidence="5">DSM 21202</strain>
    </source>
</reference>
<sequence length="637" mass="71453">MMLGRVLLVPALLFAIGAAGAGAQDLPPLKETATLDKTHPGGLPPIAERIPEDPLVVDLPAEGRETGRHGGDIRTLIGRAKDVRLINVWGYARLVGYTEDLDLVPDILADVEVEDGSSFTLHLRKGHKWSDGTPFTSEDFRYYWDEVVNSQELTPSGPDPFLLVNGVPPIFEVLDETTVRYTWPEPNPQFLPTLAQSRPPFIYRPAHYLKQFNPKFGDQAQIDKWVQEANVRNWAPLHNLKDEMYDAGNPDLPSLQPWVRSADDSDRRAVMIRNPYFHRIDSTGQQLPYVDRVIMTVSEGGLIAAKTQAGEADLQARGLSFSDITVLKRGEGGEDYTTRLWPIAKANQITIYPNLTTNDPVWRDLFRDVRFRRALSHAIDREAINKVLFFGLAHASNNAVLDASPLYDEKFVNAYASFDPEAANALLDEIGLTERRADGVRMLEEGRPLELIIETAGESQEEIDALELIKDMWAEVGIGMFIRPSQRDILRNRAFSGDLMMLVWSGFDNGIPTPLMAPHQRVPLDTTFYTGPAWGGFVMSKGESGQKIDYEPVRQLYQAYQDWLQATDEETMAAKWKEILAIHADQQLSIGTVAGVRQPVVVKNSLKNVPEKGVYGWDPGSQFGIYRMDEFFFDTAQ</sequence>
<organism evidence="5 6">
    <name type="scientific">Amorphus orientalis</name>
    <dbReference type="NCBI Taxonomy" id="649198"/>
    <lineage>
        <taxon>Bacteria</taxon>
        <taxon>Pseudomonadati</taxon>
        <taxon>Pseudomonadota</taxon>
        <taxon>Alphaproteobacteria</taxon>
        <taxon>Hyphomicrobiales</taxon>
        <taxon>Amorphaceae</taxon>
        <taxon>Amorphus</taxon>
    </lineage>
</organism>
<dbReference type="SUPFAM" id="SSF53850">
    <property type="entry name" value="Periplasmic binding protein-like II"/>
    <property type="match status" value="1"/>
</dbReference>
<comment type="subcellular location">
    <subcellularLocation>
        <location evidence="1">Periplasm</location>
    </subcellularLocation>
</comment>
<evidence type="ECO:0000259" key="4">
    <source>
        <dbReference type="Pfam" id="PF00496"/>
    </source>
</evidence>
<dbReference type="PANTHER" id="PTHR30290">
    <property type="entry name" value="PERIPLASMIC BINDING COMPONENT OF ABC TRANSPORTER"/>
    <property type="match status" value="1"/>
</dbReference>
<comment type="caution">
    <text evidence="5">The sequence shown here is derived from an EMBL/GenBank/DDBJ whole genome shotgun (WGS) entry which is preliminary data.</text>
</comment>
<dbReference type="CDD" id="cd08500">
    <property type="entry name" value="PBP2_NikA_DppA_OppA_like_4"/>
    <property type="match status" value="1"/>
</dbReference>
<dbReference type="Gene3D" id="3.10.105.10">
    <property type="entry name" value="Dipeptide-binding Protein, Domain 3"/>
    <property type="match status" value="1"/>
</dbReference>
<keyword evidence="6" id="KW-1185">Reference proteome</keyword>
<protein>
    <submittedName>
        <fullName evidence="5">Peptide/nickel transport system substrate-binding protein</fullName>
    </submittedName>
</protein>
<evidence type="ECO:0000256" key="3">
    <source>
        <dbReference type="SAM" id="SignalP"/>
    </source>
</evidence>
<dbReference type="InterPro" id="IPR039424">
    <property type="entry name" value="SBP_5"/>
</dbReference>
<dbReference type="EMBL" id="JAUSUL010000001">
    <property type="protein sequence ID" value="MDQ0314727.1"/>
    <property type="molecule type" value="Genomic_DNA"/>
</dbReference>
<name>A0AAE4AS51_9HYPH</name>
<dbReference type="Pfam" id="PF00496">
    <property type="entry name" value="SBP_bac_5"/>
    <property type="match status" value="1"/>
</dbReference>
<comment type="similarity">
    <text evidence="2">Belongs to the bacterial solute-binding protein 5 family.</text>
</comment>
<evidence type="ECO:0000313" key="6">
    <source>
        <dbReference type="Proteomes" id="UP001229244"/>
    </source>
</evidence>
<evidence type="ECO:0000313" key="5">
    <source>
        <dbReference type="EMBL" id="MDQ0314727.1"/>
    </source>
</evidence>
<dbReference type="RefSeq" id="WP_306884511.1">
    <property type="nucleotide sequence ID" value="NZ_JAUSUL010000001.1"/>
</dbReference>
<dbReference type="AlphaFoldDB" id="A0AAE4AS51"/>
<accession>A0AAE4AS51</accession>
<dbReference type="InterPro" id="IPR000914">
    <property type="entry name" value="SBP_5_dom"/>
</dbReference>
<feature type="chain" id="PRO_5042171733" evidence="3">
    <location>
        <begin position="22"/>
        <end position="637"/>
    </location>
</feature>
<dbReference type="Gene3D" id="3.40.190.10">
    <property type="entry name" value="Periplasmic binding protein-like II"/>
    <property type="match status" value="1"/>
</dbReference>
<dbReference type="PANTHER" id="PTHR30290:SF62">
    <property type="entry name" value="OLIGOPEPTIDE ABC TRANSPORTER, PERIPLASMIC OLIGOPEPTIDE-BINDING PROTEIN"/>
    <property type="match status" value="1"/>
</dbReference>
<proteinExistence type="inferred from homology"/>
<dbReference type="Proteomes" id="UP001229244">
    <property type="component" value="Unassembled WGS sequence"/>
</dbReference>
<dbReference type="GO" id="GO:0015833">
    <property type="term" value="P:peptide transport"/>
    <property type="evidence" value="ECO:0007669"/>
    <property type="project" value="TreeGrafter"/>
</dbReference>
<evidence type="ECO:0000256" key="1">
    <source>
        <dbReference type="ARBA" id="ARBA00004418"/>
    </source>
</evidence>
<evidence type="ECO:0000256" key="2">
    <source>
        <dbReference type="ARBA" id="ARBA00005695"/>
    </source>
</evidence>